<dbReference type="EMBL" id="ADFP01000014">
    <property type="protein sequence ID" value="EFB91861.1"/>
    <property type="molecule type" value="Genomic_DNA"/>
</dbReference>
<dbReference type="PANTHER" id="PTHR30204">
    <property type="entry name" value="REDOX-CYCLING DRUG-SENSING TRANSCRIPTIONAL ACTIVATOR SOXR"/>
    <property type="match status" value="1"/>
</dbReference>
<dbReference type="InterPro" id="IPR000551">
    <property type="entry name" value="MerR-type_HTH_dom"/>
</dbReference>
<accession>A0ABP2HXD9</accession>
<reference evidence="6 7" key="1">
    <citation type="submission" date="2009-12" db="EMBL/GenBank/DDBJ databases">
        <authorList>
            <person name="Shrivastava S."/>
            <person name="Madupu R."/>
            <person name="Durkin A.S."/>
            <person name="Torralba M."/>
            <person name="Methe B."/>
            <person name="Sutton G.G."/>
            <person name="Strausberg R.L."/>
            <person name="Nelson K.E."/>
        </authorList>
    </citation>
    <scope>NUCLEOTIDE SEQUENCE [LARGE SCALE GENOMIC DNA]</scope>
    <source>
        <strain evidence="6 7">W5455</strain>
    </source>
</reference>
<keyword evidence="1" id="KW-0678">Repressor</keyword>
<keyword evidence="3" id="KW-0238">DNA-binding</keyword>
<protein>
    <submittedName>
        <fullName evidence="6">Transcriptional regulator, MerR family</fullName>
    </submittedName>
</protein>
<comment type="caution">
    <text evidence="6">The sequence shown here is derived from an EMBL/GenBank/DDBJ whole genome shotgun (WGS) entry which is preliminary data.</text>
</comment>
<dbReference type="RefSeq" id="WP_009163716.1">
    <property type="nucleotide sequence ID" value="NZ_ADFP01000014.1"/>
</dbReference>
<dbReference type="SMART" id="SM00422">
    <property type="entry name" value="HTH_MERR"/>
    <property type="match status" value="1"/>
</dbReference>
<dbReference type="GeneID" id="90987414"/>
<dbReference type="PROSITE" id="PS50937">
    <property type="entry name" value="HTH_MERR_2"/>
    <property type="match status" value="1"/>
</dbReference>
<evidence type="ECO:0000259" key="5">
    <source>
        <dbReference type="PROSITE" id="PS50937"/>
    </source>
</evidence>
<dbReference type="PANTHER" id="PTHR30204:SF69">
    <property type="entry name" value="MERR-FAMILY TRANSCRIPTIONAL REGULATOR"/>
    <property type="match status" value="1"/>
</dbReference>
<feature type="domain" description="HTH merR-type" evidence="5">
    <location>
        <begin position="5"/>
        <end position="75"/>
    </location>
</feature>
<keyword evidence="2" id="KW-0805">Transcription regulation</keyword>
<organism evidence="6 7">
    <name type="scientific">Pyramidobacter piscolens W5455</name>
    <dbReference type="NCBI Taxonomy" id="352165"/>
    <lineage>
        <taxon>Bacteria</taxon>
        <taxon>Thermotogati</taxon>
        <taxon>Synergistota</taxon>
        <taxon>Synergistia</taxon>
        <taxon>Synergistales</taxon>
        <taxon>Dethiosulfovibrionaceae</taxon>
        <taxon>Pyramidobacter</taxon>
    </lineage>
</organism>
<dbReference type="Gene3D" id="1.10.1660.10">
    <property type="match status" value="1"/>
</dbReference>
<dbReference type="CDD" id="cd01107">
    <property type="entry name" value="HTH_BmrR"/>
    <property type="match status" value="1"/>
</dbReference>
<proteinExistence type="predicted"/>
<evidence type="ECO:0000256" key="1">
    <source>
        <dbReference type="ARBA" id="ARBA00022491"/>
    </source>
</evidence>
<keyword evidence="7" id="KW-1185">Reference proteome</keyword>
<gene>
    <name evidence="6" type="ORF">HMPREF7215_1763</name>
</gene>
<dbReference type="InterPro" id="IPR047057">
    <property type="entry name" value="MerR_fam"/>
</dbReference>
<dbReference type="Pfam" id="PF13411">
    <property type="entry name" value="MerR_1"/>
    <property type="match status" value="1"/>
</dbReference>
<evidence type="ECO:0000256" key="4">
    <source>
        <dbReference type="ARBA" id="ARBA00023163"/>
    </source>
</evidence>
<evidence type="ECO:0000256" key="3">
    <source>
        <dbReference type="ARBA" id="ARBA00023125"/>
    </source>
</evidence>
<evidence type="ECO:0000313" key="7">
    <source>
        <dbReference type="Proteomes" id="UP000006462"/>
    </source>
</evidence>
<dbReference type="Proteomes" id="UP000006462">
    <property type="component" value="Unassembled WGS sequence"/>
</dbReference>
<evidence type="ECO:0000256" key="2">
    <source>
        <dbReference type="ARBA" id="ARBA00023015"/>
    </source>
</evidence>
<sequence length="297" mass="34527">MKANLLPIGRMARINHVTVATLRLYDRMGLLKPAFIDPISGYRYYDIQQNARLDMIAYMKELGMSLAEIQDVLDKEDITLIEEILSEKNEQIYRQYRELKDRHASVARAIASIERYRKSPDTGTTSLEYIDQRYVWGIPCGENFYETGIAGYEKVLAELRMSLIDRNFSQIHSYNVGTSVKQADFLRLNFRPDRVFIFADASLRKRQQDVATLDSGMYACIYADAYDQEVPYAKQLLAHCRERRYSICGDYICEVLTEFNVFNERSRNMFLRLQVPIFFRREKRPRGTGASGTPKAP</sequence>
<dbReference type="InterPro" id="IPR009061">
    <property type="entry name" value="DNA-bd_dom_put_sf"/>
</dbReference>
<name>A0ABP2HXD9_9BACT</name>
<evidence type="ECO:0000313" key="6">
    <source>
        <dbReference type="EMBL" id="EFB91861.1"/>
    </source>
</evidence>
<dbReference type="SUPFAM" id="SSF46955">
    <property type="entry name" value="Putative DNA-binding domain"/>
    <property type="match status" value="1"/>
</dbReference>
<keyword evidence="4" id="KW-0804">Transcription</keyword>